<name>A0A0A9A5U7_ARUDO</name>
<evidence type="ECO:0000256" key="1">
    <source>
        <dbReference type="SAM" id="MobiDB-lite"/>
    </source>
</evidence>
<feature type="region of interest" description="Disordered" evidence="1">
    <location>
        <begin position="58"/>
        <end position="81"/>
    </location>
</feature>
<feature type="region of interest" description="Disordered" evidence="1">
    <location>
        <begin position="1"/>
        <end position="33"/>
    </location>
</feature>
<sequence>MDAATRRQGRKPVGPMRDGGGARRRVRCETTAGRGGALECDAVGKTHYGGSVRRWAQRVETHAGTRPYPPDGLSNGREPQG</sequence>
<accession>A0A0A9A5U7</accession>
<reference evidence="2" key="1">
    <citation type="submission" date="2014-09" db="EMBL/GenBank/DDBJ databases">
        <authorList>
            <person name="Magalhaes I.L.F."/>
            <person name="Oliveira U."/>
            <person name="Santos F.R."/>
            <person name="Vidigal T.H.D.A."/>
            <person name="Brescovit A.D."/>
            <person name="Santos A.J."/>
        </authorList>
    </citation>
    <scope>NUCLEOTIDE SEQUENCE</scope>
    <source>
        <tissue evidence="2">Shoot tissue taken approximately 20 cm above the soil surface</tissue>
    </source>
</reference>
<evidence type="ECO:0000313" key="2">
    <source>
        <dbReference type="EMBL" id="JAD45303.1"/>
    </source>
</evidence>
<protein>
    <submittedName>
        <fullName evidence="2">Uncharacterized protein</fullName>
    </submittedName>
</protein>
<dbReference type="AlphaFoldDB" id="A0A0A9A5U7"/>
<dbReference type="EMBL" id="GBRH01252592">
    <property type="protein sequence ID" value="JAD45303.1"/>
    <property type="molecule type" value="Transcribed_RNA"/>
</dbReference>
<organism evidence="2">
    <name type="scientific">Arundo donax</name>
    <name type="common">Giant reed</name>
    <name type="synonym">Donax arundinaceus</name>
    <dbReference type="NCBI Taxonomy" id="35708"/>
    <lineage>
        <taxon>Eukaryota</taxon>
        <taxon>Viridiplantae</taxon>
        <taxon>Streptophyta</taxon>
        <taxon>Embryophyta</taxon>
        <taxon>Tracheophyta</taxon>
        <taxon>Spermatophyta</taxon>
        <taxon>Magnoliopsida</taxon>
        <taxon>Liliopsida</taxon>
        <taxon>Poales</taxon>
        <taxon>Poaceae</taxon>
        <taxon>PACMAD clade</taxon>
        <taxon>Arundinoideae</taxon>
        <taxon>Arundineae</taxon>
        <taxon>Arundo</taxon>
    </lineage>
</organism>
<reference evidence="2" key="2">
    <citation type="journal article" date="2015" name="Data Brief">
        <title>Shoot transcriptome of the giant reed, Arundo donax.</title>
        <authorList>
            <person name="Barrero R.A."/>
            <person name="Guerrero F.D."/>
            <person name="Moolhuijzen P."/>
            <person name="Goolsby J.A."/>
            <person name="Tidwell J."/>
            <person name="Bellgard S.E."/>
            <person name="Bellgard M.I."/>
        </authorList>
    </citation>
    <scope>NUCLEOTIDE SEQUENCE</scope>
    <source>
        <tissue evidence="2">Shoot tissue taken approximately 20 cm above the soil surface</tissue>
    </source>
</reference>
<proteinExistence type="predicted"/>